<evidence type="ECO:0000256" key="2">
    <source>
        <dbReference type="SAM" id="MobiDB-lite"/>
    </source>
</evidence>
<keyword evidence="4" id="KW-1185">Reference proteome</keyword>
<evidence type="ECO:0000313" key="3">
    <source>
        <dbReference type="EMBL" id="KAK8841523.1"/>
    </source>
</evidence>
<evidence type="ECO:0000313" key="4">
    <source>
        <dbReference type="Proteomes" id="UP001470230"/>
    </source>
</evidence>
<evidence type="ECO:0000256" key="1">
    <source>
        <dbReference type="SAM" id="Coils"/>
    </source>
</evidence>
<protein>
    <submittedName>
        <fullName evidence="3">Uncharacterized protein</fullName>
    </submittedName>
</protein>
<feature type="coiled-coil region" evidence="1">
    <location>
        <begin position="224"/>
        <end position="272"/>
    </location>
</feature>
<feature type="region of interest" description="Disordered" evidence="2">
    <location>
        <begin position="53"/>
        <end position="75"/>
    </location>
</feature>
<feature type="coiled-coil region" evidence="1">
    <location>
        <begin position="437"/>
        <end position="545"/>
    </location>
</feature>
<proteinExistence type="predicted"/>
<feature type="region of interest" description="Disordered" evidence="2">
    <location>
        <begin position="548"/>
        <end position="586"/>
    </location>
</feature>
<feature type="compositionally biased region" description="Polar residues" evidence="2">
    <location>
        <begin position="10"/>
        <end position="23"/>
    </location>
</feature>
<reference evidence="3 4" key="1">
    <citation type="submission" date="2024-04" db="EMBL/GenBank/DDBJ databases">
        <title>Tritrichomonas musculus Genome.</title>
        <authorList>
            <person name="Alves-Ferreira E."/>
            <person name="Grigg M."/>
            <person name="Lorenzi H."/>
            <person name="Galac M."/>
        </authorList>
    </citation>
    <scope>NUCLEOTIDE SEQUENCE [LARGE SCALE GENOMIC DNA]</scope>
    <source>
        <strain evidence="3 4">EAF2021</strain>
    </source>
</reference>
<name>A0ABR2H5P8_9EUKA</name>
<organism evidence="3 4">
    <name type="scientific">Tritrichomonas musculus</name>
    <dbReference type="NCBI Taxonomy" id="1915356"/>
    <lineage>
        <taxon>Eukaryota</taxon>
        <taxon>Metamonada</taxon>
        <taxon>Parabasalia</taxon>
        <taxon>Tritrichomonadida</taxon>
        <taxon>Tritrichomonadidae</taxon>
        <taxon>Tritrichomonas</taxon>
    </lineage>
</organism>
<keyword evidence="1" id="KW-0175">Coiled coil</keyword>
<gene>
    <name evidence="3" type="ORF">M9Y10_027142</name>
</gene>
<dbReference type="EMBL" id="JAPFFF010000041">
    <property type="protein sequence ID" value="KAK8841523.1"/>
    <property type="molecule type" value="Genomic_DNA"/>
</dbReference>
<dbReference type="Proteomes" id="UP001470230">
    <property type="component" value="Unassembled WGS sequence"/>
</dbReference>
<feature type="compositionally biased region" description="Basic and acidic residues" evidence="2">
    <location>
        <begin position="548"/>
        <end position="564"/>
    </location>
</feature>
<feature type="coiled-coil region" evidence="1">
    <location>
        <begin position="340"/>
        <end position="399"/>
    </location>
</feature>
<feature type="compositionally biased region" description="Basic and acidic residues" evidence="2">
    <location>
        <begin position="572"/>
        <end position="586"/>
    </location>
</feature>
<feature type="region of interest" description="Disordered" evidence="2">
    <location>
        <begin position="1"/>
        <end position="32"/>
    </location>
</feature>
<sequence length="586" mass="67942">MHSRIPKKPITSSVSSKPGVSKNSKAKLPLSSINGKNIESSLKVPAIHHVSEKKKQVNTNKGVENTGEKSSNESLKQQIDHISNFSYRQSELINYFQAELARLENLTEFFSNESNLAENHDQFSTIKNKFKFLIDNYIKQSEATNNPTGKANEGSTKQRSIDFDDDFQENQESKSRAAQNEILDRKLGEKIRYLFDGQNDNDTIVHKVKIIKEFVEQMIDNDSIDEAIENLKTKIIEIETIKKKYDQITSEKEEIEKQLKKTEQQLQDTQTQFTDGKNILAKVKSIYLNRQITSDFCIHIENDIDLSTKVRSIFNEVENNDVIVRTIESNIETAKDNGRVSDLVTKLEELNFNASELNKKYEREQKEKNFPSEEKQKEIEDLNCQLNDQKNTIQNLLDVIVNIKRSFDVRIEIMEEEKKFIKFRESDEKAKEIAEIKKSYEKQMKDIQFKLSSQERKINELTNKASKQQQLKEQKEKENSELRALIEKGKNAKNQEIERIKGELNSQKKASLELNRELQGKQKEISQLKEEITGLLGTIEELEIKNISKTKEEKSSNENSKEFLYESTTVSTEERIEPEPEAKQLE</sequence>
<accession>A0ABR2H5P8</accession>
<comment type="caution">
    <text evidence="3">The sequence shown here is derived from an EMBL/GenBank/DDBJ whole genome shotgun (WGS) entry which is preliminary data.</text>
</comment>